<dbReference type="PROSITE" id="PS51257">
    <property type="entry name" value="PROKAR_LIPOPROTEIN"/>
    <property type="match status" value="1"/>
</dbReference>
<dbReference type="OrthoDB" id="6057763at2"/>
<proteinExistence type="predicted"/>
<dbReference type="RefSeq" id="WP_039284753.1">
    <property type="nucleotide sequence ID" value="NZ_JTDI01000003.1"/>
</dbReference>
<feature type="chain" id="PRO_5002084761" description="Lipoprotein" evidence="1">
    <location>
        <begin position="21"/>
        <end position="146"/>
    </location>
</feature>
<sequence length="146" mass="15275">MKKFPLIATAAFALTLTACSGGNEAPEPAATSEAADASAVAENTIPEALRGRWGLTEADCTSDRGDAKGLLVVEPEKLEFYESVAQLGMIKARDDTMISASFEFSGEGDEWIMAVALSTPDGGETLVRKDTGPNAAPDALTYTKCP</sequence>
<evidence type="ECO:0000313" key="2">
    <source>
        <dbReference type="EMBL" id="KHK91830.1"/>
    </source>
</evidence>
<keyword evidence="1" id="KW-0732">Signal</keyword>
<reference evidence="2 3" key="1">
    <citation type="submission" date="2014-10" db="EMBL/GenBank/DDBJ databases">
        <title>Genome sequence of Novosphingobium malaysiense MUSC 273(T).</title>
        <authorList>
            <person name="Lee L.-H."/>
        </authorList>
    </citation>
    <scope>NUCLEOTIDE SEQUENCE [LARGE SCALE GENOMIC DNA]</scope>
    <source>
        <strain evidence="2 3">MUSC 273</strain>
    </source>
</reference>
<dbReference type="STRING" id="1348853.LK12_13890"/>
<feature type="signal peptide" evidence="1">
    <location>
        <begin position="1"/>
        <end position="20"/>
    </location>
</feature>
<evidence type="ECO:0008006" key="4">
    <source>
        <dbReference type="Google" id="ProtNLM"/>
    </source>
</evidence>
<evidence type="ECO:0000256" key="1">
    <source>
        <dbReference type="SAM" id="SignalP"/>
    </source>
</evidence>
<dbReference type="AlphaFoldDB" id="A0A0B1ZL52"/>
<accession>A0A0B1ZL52</accession>
<organism evidence="2 3">
    <name type="scientific">Novosphingobium malaysiense</name>
    <dbReference type="NCBI Taxonomy" id="1348853"/>
    <lineage>
        <taxon>Bacteria</taxon>
        <taxon>Pseudomonadati</taxon>
        <taxon>Pseudomonadota</taxon>
        <taxon>Alphaproteobacteria</taxon>
        <taxon>Sphingomonadales</taxon>
        <taxon>Sphingomonadaceae</taxon>
        <taxon>Novosphingobium</taxon>
    </lineage>
</organism>
<evidence type="ECO:0000313" key="3">
    <source>
        <dbReference type="Proteomes" id="UP000031057"/>
    </source>
</evidence>
<dbReference type="Proteomes" id="UP000031057">
    <property type="component" value="Unassembled WGS sequence"/>
</dbReference>
<protein>
    <recommendedName>
        <fullName evidence="4">Lipoprotein</fullName>
    </recommendedName>
</protein>
<name>A0A0B1ZL52_9SPHN</name>
<comment type="caution">
    <text evidence="2">The sequence shown here is derived from an EMBL/GenBank/DDBJ whole genome shotgun (WGS) entry which is preliminary data.</text>
</comment>
<keyword evidence="3" id="KW-1185">Reference proteome</keyword>
<dbReference type="EMBL" id="JTDI01000003">
    <property type="protein sequence ID" value="KHK91830.1"/>
    <property type="molecule type" value="Genomic_DNA"/>
</dbReference>
<gene>
    <name evidence="2" type="ORF">LK12_13890</name>
</gene>